<accession>A0ACB1AYM6</accession>
<gene>
    <name evidence="1" type="ORF">MENTE1834_LOCUS43972</name>
</gene>
<evidence type="ECO:0000313" key="2">
    <source>
        <dbReference type="Proteomes" id="UP001497535"/>
    </source>
</evidence>
<dbReference type="Proteomes" id="UP001497535">
    <property type="component" value="Unassembled WGS sequence"/>
</dbReference>
<keyword evidence="2" id="KW-1185">Reference proteome</keyword>
<evidence type="ECO:0000313" key="1">
    <source>
        <dbReference type="EMBL" id="CAK5108552.1"/>
    </source>
</evidence>
<reference evidence="1" key="1">
    <citation type="submission" date="2023-11" db="EMBL/GenBank/DDBJ databases">
        <authorList>
            <person name="Poullet M."/>
        </authorList>
    </citation>
    <scope>NUCLEOTIDE SEQUENCE</scope>
    <source>
        <strain evidence="1">E1834</strain>
    </source>
</reference>
<organism evidence="1 2">
    <name type="scientific">Meloidogyne enterolobii</name>
    <name type="common">Root-knot nematode worm</name>
    <name type="synonym">Meloidogyne mayaguensis</name>
    <dbReference type="NCBI Taxonomy" id="390850"/>
    <lineage>
        <taxon>Eukaryota</taxon>
        <taxon>Metazoa</taxon>
        <taxon>Ecdysozoa</taxon>
        <taxon>Nematoda</taxon>
        <taxon>Chromadorea</taxon>
        <taxon>Rhabditida</taxon>
        <taxon>Tylenchina</taxon>
        <taxon>Tylenchomorpha</taxon>
        <taxon>Tylenchoidea</taxon>
        <taxon>Meloidogynidae</taxon>
        <taxon>Meloidogyninae</taxon>
        <taxon>Meloidogyne</taxon>
    </lineage>
</organism>
<name>A0ACB1AYM6_MELEN</name>
<sequence length="82" mass="9624">MSKVQCAQCNNKPACNADTFFESQLFCWEKEFNKWTATKGKRVCKKGFCFVGINKEEKGKLEFKVFVGYLCPHFLRNSTRLW</sequence>
<proteinExistence type="predicted"/>
<protein>
    <submittedName>
        <fullName evidence="1">Uncharacterized protein</fullName>
    </submittedName>
</protein>
<dbReference type="EMBL" id="CAVMJV010000129">
    <property type="protein sequence ID" value="CAK5108552.1"/>
    <property type="molecule type" value="Genomic_DNA"/>
</dbReference>
<comment type="caution">
    <text evidence="1">The sequence shown here is derived from an EMBL/GenBank/DDBJ whole genome shotgun (WGS) entry which is preliminary data.</text>
</comment>